<sequence length="112" mass="12653">MFRNKFSPKKGPNRKFPSMSNLNLDATEKQQEFGIDMSGPLKLRLGSNEMIFADGQWISESTGGVTNHREIVQTKKENQHVSEENNLLKIKIELLLDMVSTACSSRTSLLQL</sequence>
<evidence type="ECO:0000256" key="1">
    <source>
        <dbReference type="SAM" id="MobiDB-lite"/>
    </source>
</evidence>
<feature type="region of interest" description="Disordered" evidence="1">
    <location>
        <begin position="1"/>
        <end position="21"/>
    </location>
</feature>
<dbReference type="Pfam" id="PF14645">
    <property type="entry name" value="Chibby"/>
    <property type="match status" value="1"/>
</dbReference>
<feature type="compositionally biased region" description="Basic residues" evidence="1">
    <location>
        <begin position="1"/>
        <end position="13"/>
    </location>
</feature>
<protein>
    <recommendedName>
        <fullName evidence="4">Protein chibby homolog 1</fullName>
    </recommendedName>
</protein>
<evidence type="ECO:0000313" key="2">
    <source>
        <dbReference type="EMBL" id="KAK2180225.1"/>
    </source>
</evidence>
<accession>A0AAD9L0C7</accession>
<proteinExistence type="predicted"/>
<evidence type="ECO:0008006" key="4">
    <source>
        <dbReference type="Google" id="ProtNLM"/>
    </source>
</evidence>
<dbReference type="InterPro" id="IPR028118">
    <property type="entry name" value="Chibby_fam"/>
</dbReference>
<reference evidence="2" key="1">
    <citation type="journal article" date="2023" name="Mol. Biol. Evol.">
        <title>Third-Generation Sequencing Reveals the Adaptive Role of the Epigenome in Three Deep-Sea Polychaetes.</title>
        <authorList>
            <person name="Perez M."/>
            <person name="Aroh O."/>
            <person name="Sun Y."/>
            <person name="Lan Y."/>
            <person name="Juniper S.K."/>
            <person name="Young C.R."/>
            <person name="Angers B."/>
            <person name="Qian P.Y."/>
        </authorList>
    </citation>
    <scope>NUCLEOTIDE SEQUENCE</scope>
    <source>
        <strain evidence="2">R07B-5</strain>
    </source>
</reference>
<dbReference type="Proteomes" id="UP001209878">
    <property type="component" value="Unassembled WGS sequence"/>
</dbReference>
<organism evidence="2 3">
    <name type="scientific">Ridgeia piscesae</name>
    <name type="common">Tubeworm</name>
    <dbReference type="NCBI Taxonomy" id="27915"/>
    <lineage>
        <taxon>Eukaryota</taxon>
        <taxon>Metazoa</taxon>
        <taxon>Spiralia</taxon>
        <taxon>Lophotrochozoa</taxon>
        <taxon>Annelida</taxon>
        <taxon>Polychaeta</taxon>
        <taxon>Sedentaria</taxon>
        <taxon>Canalipalpata</taxon>
        <taxon>Sabellida</taxon>
        <taxon>Siboglinidae</taxon>
        <taxon>Ridgeia</taxon>
    </lineage>
</organism>
<dbReference type="PANTHER" id="PTHR21533:SF19">
    <property type="entry name" value="LEUCINE-RICH PROTEIN"/>
    <property type="match status" value="1"/>
</dbReference>
<comment type="caution">
    <text evidence="2">The sequence shown here is derived from an EMBL/GenBank/DDBJ whole genome shotgun (WGS) entry which is preliminary data.</text>
</comment>
<name>A0AAD9L0C7_RIDPI</name>
<keyword evidence="3" id="KW-1185">Reference proteome</keyword>
<evidence type="ECO:0000313" key="3">
    <source>
        <dbReference type="Proteomes" id="UP001209878"/>
    </source>
</evidence>
<gene>
    <name evidence="2" type="ORF">NP493_453g03010</name>
</gene>
<dbReference type="AlphaFoldDB" id="A0AAD9L0C7"/>
<dbReference type="EMBL" id="JAODUO010000453">
    <property type="protein sequence ID" value="KAK2180225.1"/>
    <property type="molecule type" value="Genomic_DNA"/>
</dbReference>
<dbReference type="PANTHER" id="PTHR21533">
    <property type="entry name" value="LEUCINE-RICH PROTEIN"/>
    <property type="match status" value="1"/>
</dbReference>